<evidence type="ECO:0000313" key="7">
    <source>
        <dbReference type="EMBL" id="MBN4077303.1"/>
    </source>
</evidence>
<dbReference type="SUPFAM" id="SSF52467">
    <property type="entry name" value="DHS-like NAD/FAD-binding domain"/>
    <property type="match status" value="1"/>
</dbReference>
<dbReference type="PROSITE" id="PS00187">
    <property type="entry name" value="TPP_ENZYMES"/>
    <property type="match status" value="1"/>
</dbReference>
<proteinExistence type="inferred from homology"/>
<dbReference type="EMBL" id="JAFITA010000001">
    <property type="protein sequence ID" value="MBN4077303.1"/>
    <property type="molecule type" value="Genomic_DNA"/>
</dbReference>
<dbReference type="Gene3D" id="3.40.50.1220">
    <property type="entry name" value="TPP-binding domain"/>
    <property type="match status" value="1"/>
</dbReference>
<gene>
    <name evidence="7" type="primary">iolD</name>
    <name evidence="7" type="ORF">JYT19_00160</name>
</gene>
<dbReference type="PANTHER" id="PTHR18968:SF9">
    <property type="entry name" value="3D-(3,5_4)-TRIHYDROXYCYCLOHEXANE-1,2-DIONE HYDROLASE"/>
    <property type="match status" value="1"/>
</dbReference>
<evidence type="ECO:0000256" key="1">
    <source>
        <dbReference type="ARBA" id="ARBA00007812"/>
    </source>
</evidence>
<dbReference type="PANTHER" id="PTHR18968">
    <property type="entry name" value="THIAMINE PYROPHOSPHATE ENZYMES"/>
    <property type="match status" value="1"/>
</dbReference>
<comment type="caution">
    <text evidence="7">The sequence shown here is derived from an EMBL/GenBank/DDBJ whole genome shotgun (WGS) entry which is preliminary data.</text>
</comment>
<dbReference type="InterPro" id="IPR012001">
    <property type="entry name" value="Thiamin_PyroP_enz_TPP-bd_dom"/>
</dbReference>
<sequence>MQTINLTVSQAIIKFIENQFVEIDGKHELFIQGIFGIFGHGNVAGIGEAIKNSKTQIKFIQGFNEQGMVHAATAFAKQKNRQQAMACTTSVGPGALNMITAAATATINRIPVLLLPGDTFACRQPDPVLQQLEVAHDATLSVNDSFKTICKYWDKITRPEQIMSSLINAFRVLVDPVDTGAVVICLPQDVQTQKYDFPIDYFKRRLLKINKPQPGILEIDEAANILQAAKRPLIVAGGGVHYSDGTSELSNFASRFKIPVCETQAGKSSLLHSHEMNVGTLGVFGSTAANILAKDADLILAMGTRFTDFTTASKTVFQNKSVKIINLNINTFDAIKLDSLSLIGDAKLSLLSLTKALSSLKFNATDEYITKVNKLKREWFDEVNRVFETSSTNKLCQTNVVGALNNFVGPNDIVVCASGSLPGDMMRLWRSKGINTFHLEYGFSCMGYEVAGGLGAKLASPKSEVYVVVGDGAFLMLHTELLTSLAQKQKINIILFNNNGFQCIRNLQTSLGEESFGNEFINEKPVDFVALAKSLGANAFFAKDISAFKNSLAKAKKSNISTLIQVDVDKNSMSKGYETFWRVDAVNENNNAREKLKEARVY</sequence>
<feature type="domain" description="Thiamine pyrophosphate enzyme N-terminal TPP-binding" evidence="6">
    <location>
        <begin position="32"/>
        <end position="125"/>
    </location>
</feature>
<accession>A0ABS3AVB2</accession>
<organism evidence="7 8">
    <name type="scientific">Sulfobacillus acidophilus</name>
    <dbReference type="NCBI Taxonomy" id="53633"/>
    <lineage>
        <taxon>Bacteria</taxon>
        <taxon>Bacillati</taxon>
        <taxon>Bacillota</taxon>
        <taxon>Clostridia</taxon>
        <taxon>Eubacteriales</taxon>
        <taxon>Clostridiales Family XVII. Incertae Sedis</taxon>
        <taxon>Sulfobacillus</taxon>
    </lineage>
</organism>
<reference evidence="7" key="1">
    <citation type="submission" date="2021-02" db="EMBL/GenBank/DDBJ databases">
        <title>Activity-based single-cell genomes from oceanic crustal fluid captures similar information to metagenomic and metatranscriptomic surveys with orders of magnitude less sampling.</title>
        <authorList>
            <person name="D'Angelo T.S."/>
            <person name="Orcutt B.N."/>
        </authorList>
    </citation>
    <scope>NUCLEOTIDE SEQUENCE [LARGE SCALE GENOMIC DNA]</scope>
    <source>
        <strain evidence="7">AH-315-E05</strain>
    </source>
</reference>
<dbReference type="Pfam" id="PF02775">
    <property type="entry name" value="TPP_enzyme_C"/>
    <property type="match status" value="1"/>
</dbReference>
<dbReference type="InterPro" id="IPR029035">
    <property type="entry name" value="DHS-like_NAD/FAD-binding_dom"/>
</dbReference>
<evidence type="ECO:0000313" key="8">
    <source>
        <dbReference type="Proteomes" id="UP000765003"/>
    </source>
</evidence>
<dbReference type="InterPro" id="IPR000399">
    <property type="entry name" value="TPP-bd_CS"/>
</dbReference>
<keyword evidence="2 3" id="KW-0786">Thiamine pyrophosphate</keyword>
<keyword evidence="8" id="KW-1185">Reference proteome</keyword>
<dbReference type="Proteomes" id="UP000765003">
    <property type="component" value="Unassembled WGS sequence"/>
</dbReference>
<feature type="domain" description="Thiamine pyrophosphate enzyme central" evidence="4">
    <location>
        <begin position="219"/>
        <end position="350"/>
    </location>
</feature>
<feature type="domain" description="Thiamine pyrophosphate enzyme TPP-binding" evidence="5">
    <location>
        <begin position="419"/>
        <end position="566"/>
    </location>
</feature>
<keyword evidence="7" id="KW-0378">Hydrolase</keyword>
<dbReference type="SUPFAM" id="SSF52518">
    <property type="entry name" value="Thiamin diphosphate-binding fold (THDP-binding)"/>
    <property type="match status" value="2"/>
</dbReference>
<evidence type="ECO:0000259" key="6">
    <source>
        <dbReference type="Pfam" id="PF02776"/>
    </source>
</evidence>
<dbReference type="Pfam" id="PF00205">
    <property type="entry name" value="TPP_enzyme_M"/>
    <property type="match status" value="1"/>
</dbReference>
<dbReference type="Gene3D" id="3.40.50.970">
    <property type="match status" value="2"/>
</dbReference>
<name>A0ABS3AVB2_9FIRM</name>
<evidence type="ECO:0000259" key="4">
    <source>
        <dbReference type="Pfam" id="PF00205"/>
    </source>
</evidence>
<dbReference type="InterPro" id="IPR045229">
    <property type="entry name" value="TPP_enz"/>
</dbReference>
<dbReference type="InterPro" id="IPR012000">
    <property type="entry name" value="Thiamin_PyroP_enz_cen_dom"/>
</dbReference>
<evidence type="ECO:0000259" key="5">
    <source>
        <dbReference type="Pfam" id="PF02775"/>
    </source>
</evidence>
<dbReference type="InterPro" id="IPR029061">
    <property type="entry name" value="THDP-binding"/>
</dbReference>
<dbReference type="GO" id="GO:0102481">
    <property type="term" value="F:3D-(3,5/4)-trihydroxycyclohexane-1,2-dione hydrolase activity"/>
    <property type="evidence" value="ECO:0007669"/>
    <property type="project" value="UniProtKB-EC"/>
</dbReference>
<dbReference type="CDD" id="cd07035">
    <property type="entry name" value="TPP_PYR_POX_like"/>
    <property type="match status" value="1"/>
</dbReference>
<dbReference type="NCBIfam" id="TIGR04377">
    <property type="entry name" value="myo_inos_iolD"/>
    <property type="match status" value="1"/>
</dbReference>
<evidence type="ECO:0000256" key="3">
    <source>
        <dbReference type="RuleBase" id="RU362132"/>
    </source>
</evidence>
<comment type="similarity">
    <text evidence="1 3">Belongs to the TPP enzyme family.</text>
</comment>
<dbReference type="InterPro" id="IPR011766">
    <property type="entry name" value="TPP_enzyme_TPP-bd"/>
</dbReference>
<evidence type="ECO:0000256" key="2">
    <source>
        <dbReference type="ARBA" id="ARBA00023052"/>
    </source>
</evidence>
<dbReference type="EC" id="3.7.1.22" evidence="7"/>
<dbReference type="Pfam" id="PF02776">
    <property type="entry name" value="TPP_enzyme_N"/>
    <property type="match status" value="1"/>
</dbReference>
<protein>
    <submittedName>
        <fullName evidence="7">3D-(3,5/4)-trihydroxycyclohexane-1,2-dione acylhydrolase (Decyclizing)</fullName>
        <ecNumber evidence="7">3.7.1.22</ecNumber>
    </submittedName>
</protein>
<dbReference type="InterPro" id="IPR030817">
    <property type="entry name" value="Myo_inos_IolD"/>
</dbReference>